<dbReference type="PATRIC" id="fig|1268236.3.peg.1135"/>
<dbReference type="Pfam" id="PF14091">
    <property type="entry name" value="DUF4269"/>
    <property type="match status" value="1"/>
</dbReference>
<dbReference type="AlphaFoldDB" id="R1HCC2"/>
<keyword evidence="2" id="KW-1185">Reference proteome</keyword>
<evidence type="ECO:0000313" key="2">
    <source>
        <dbReference type="Proteomes" id="UP000013526"/>
    </source>
</evidence>
<accession>R1HCC2</accession>
<dbReference type="Proteomes" id="UP000013526">
    <property type="component" value="Unassembled WGS sequence"/>
</dbReference>
<dbReference type="InterPro" id="IPR025365">
    <property type="entry name" value="DUF4269"/>
</dbReference>
<reference evidence="1 2" key="1">
    <citation type="journal article" date="2013" name="Genome Announc.">
        <title>Draft Genome Sequence of Aeromonas molluscorum Strain 848TT, Isolated from Bivalve Molluscs.</title>
        <authorList>
            <person name="Spataro N."/>
            <person name="Farfan M."/>
            <person name="Albarral V."/>
            <person name="Sanglas A."/>
            <person name="Loren J.G."/>
            <person name="Fuste M.C."/>
            <person name="Bosch E."/>
        </authorList>
    </citation>
    <scope>NUCLEOTIDE SEQUENCE [LARGE SCALE GENOMIC DNA]</scope>
    <source>
        <strain evidence="1 2">848</strain>
    </source>
</reference>
<organism evidence="1 2">
    <name type="scientific">Aeromonas molluscorum 848</name>
    <dbReference type="NCBI Taxonomy" id="1268236"/>
    <lineage>
        <taxon>Bacteria</taxon>
        <taxon>Pseudomonadati</taxon>
        <taxon>Pseudomonadota</taxon>
        <taxon>Gammaproteobacteria</taxon>
        <taxon>Aeromonadales</taxon>
        <taxon>Aeromonadaceae</taxon>
        <taxon>Aeromonas</taxon>
    </lineage>
</organism>
<sequence length="208" mass="22712">MLTDCCLLRDDITAALAAVFPSARGQSGADWRRIDYLALGNDRQRSAHALLAERGLWPALQTICQDVALVSTLTIGLDRPGSDLDVICQHPDPASLATRLAAQGWHGRDIWLLEQHLIGPDGQSWPIELYVTPRPIESLHGWRHLSLMAALLEHLGIDFYRAVLALRLAQGLKGEAAICQLLALPGDPYQGLLALEGSDLGLLHWPSP</sequence>
<evidence type="ECO:0000313" key="1">
    <source>
        <dbReference type="EMBL" id="EOD56034.1"/>
    </source>
</evidence>
<gene>
    <name evidence="1" type="ORF">G113_05694</name>
</gene>
<proteinExistence type="predicted"/>
<dbReference type="OrthoDB" id="6402248at2"/>
<dbReference type="EMBL" id="AQGQ01000022">
    <property type="protein sequence ID" value="EOD56034.1"/>
    <property type="molecule type" value="Genomic_DNA"/>
</dbReference>
<name>R1HCC2_9GAMM</name>
<dbReference type="RefSeq" id="WP_005895171.1">
    <property type="nucleotide sequence ID" value="NZ_AQGQ01000022.1"/>
</dbReference>
<protein>
    <submittedName>
        <fullName evidence="1">Uncharacterized protein</fullName>
    </submittedName>
</protein>
<comment type="caution">
    <text evidence="1">The sequence shown here is derived from an EMBL/GenBank/DDBJ whole genome shotgun (WGS) entry which is preliminary data.</text>
</comment>